<dbReference type="CDD" id="cd15517">
    <property type="entry name" value="PHD_TCF19_like"/>
    <property type="match status" value="1"/>
</dbReference>
<dbReference type="InterPro" id="IPR019786">
    <property type="entry name" value="Zinc_finger_PHD-type_CS"/>
</dbReference>
<dbReference type="EMBL" id="KB305886">
    <property type="protein sequence ID" value="ELU00562.1"/>
    <property type="molecule type" value="Genomic_DNA"/>
</dbReference>
<organism evidence="5">
    <name type="scientific">Capitella teleta</name>
    <name type="common">Polychaete worm</name>
    <dbReference type="NCBI Taxonomy" id="283909"/>
    <lineage>
        <taxon>Eukaryota</taxon>
        <taxon>Metazoa</taxon>
        <taxon>Spiralia</taxon>
        <taxon>Lophotrochozoa</taxon>
        <taxon>Annelida</taxon>
        <taxon>Polychaeta</taxon>
        <taxon>Sedentaria</taxon>
        <taxon>Scolecida</taxon>
        <taxon>Capitellidae</taxon>
        <taxon>Capitella</taxon>
    </lineage>
</organism>
<dbReference type="GO" id="GO:0008270">
    <property type="term" value="F:zinc ion binding"/>
    <property type="evidence" value="ECO:0007669"/>
    <property type="project" value="UniProtKB-KW"/>
</dbReference>
<protein>
    <recommendedName>
        <fullName evidence="4">Zinc finger PHD-type domain-containing protein</fullName>
    </recommendedName>
</protein>
<dbReference type="AlphaFoldDB" id="R7UBC8"/>
<evidence type="ECO:0000313" key="6">
    <source>
        <dbReference type="EnsemblMetazoa" id="CapteP203659"/>
    </source>
</evidence>
<dbReference type="InterPro" id="IPR011011">
    <property type="entry name" value="Znf_FYVE_PHD"/>
</dbReference>
<sequence>MLLLWRREWWMLLLWSKEWWMLLLWRREWWMDVVAVEEGMVDVVAVEEGMVDVVAVEEGVVDVVAVEEGVVDVVAVEEGAEEGVAGRVVLAKLVNIVESPVVQKAAGRPCGHGLTVIGLKRKKRAKMGEKRKKRRPNEEVACSSCSRVDPERSVSSGPTEWVECDECHEWYHQVCVSFGENIATFSCSQCM</sequence>
<keyword evidence="7" id="KW-1185">Reference proteome</keyword>
<dbReference type="Proteomes" id="UP000014760">
    <property type="component" value="Unassembled WGS sequence"/>
</dbReference>
<dbReference type="SUPFAM" id="SSF57903">
    <property type="entry name" value="FYVE/PHD zinc finger"/>
    <property type="match status" value="1"/>
</dbReference>
<evidence type="ECO:0000256" key="2">
    <source>
        <dbReference type="ARBA" id="ARBA00022771"/>
    </source>
</evidence>
<dbReference type="EMBL" id="AMQN01047468">
    <property type="status" value="NOT_ANNOTATED_CDS"/>
    <property type="molecule type" value="Genomic_DNA"/>
</dbReference>
<name>R7UBC8_CAPTE</name>
<proteinExistence type="predicted"/>
<feature type="domain" description="Zinc finger PHD-type" evidence="4">
    <location>
        <begin position="141"/>
        <end position="191"/>
    </location>
</feature>
<accession>R7UBC8</accession>
<keyword evidence="1" id="KW-0479">Metal-binding</keyword>
<dbReference type="OrthoDB" id="436852at2759"/>
<dbReference type="InterPro" id="IPR001965">
    <property type="entry name" value="Znf_PHD"/>
</dbReference>
<dbReference type="HOGENOM" id="CLU_1422713_0_0_1"/>
<dbReference type="SMART" id="SM00249">
    <property type="entry name" value="PHD"/>
    <property type="match status" value="1"/>
</dbReference>
<dbReference type="InterPro" id="IPR013083">
    <property type="entry name" value="Znf_RING/FYVE/PHD"/>
</dbReference>
<evidence type="ECO:0000313" key="5">
    <source>
        <dbReference type="EMBL" id="ELU00562.1"/>
    </source>
</evidence>
<evidence type="ECO:0000256" key="1">
    <source>
        <dbReference type="ARBA" id="ARBA00022723"/>
    </source>
</evidence>
<keyword evidence="3" id="KW-0862">Zinc</keyword>
<gene>
    <name evidence="5" type="ORF">CAPTEDRAFT_203659</name>
</gene>
<dbReference type="Gene3D" id="3.30.40.10">
    <property type="entry name" value="Zinc/RING finger domain, C3HC4 (zinc finger)"/>
    <property type="match status" value="1"/>
</dbReference>
<evidence type="ECO:0000313" key="7">
    <source>
        <dbReference type="Proteomes" id="UP000014760"/>
    </source>
</evidence>
<dbReference type="PROSITE" id="PS01359">
    <property type="entry name" value="ZF_PHD_1"/>
    <property type="match status" value="1"/>
</dbReference>
<evidence type="ECO:0000259" key="4">
    <source>
        <dbReference type="SMART" id="SM00249"/>
    </source>
</evidence>
<reference evidence="5 7" key="2">
    <citation type="journal article" date="2013" name="Nature">
        <title>Insights into bilaterian evolution from three spiralian genomes.</title>
        <authorList>
            <person name="Simakov O."/>
            <person name="Marletaz F."/>
            <person name="Cho S.J."/>
            <person name="Edsinger-Gonzales E."/>
            <person name="Havlak P."/>
            <person name="Hellsten U."/>
            <person name="Kuo D.H."/>
            <person name="Larsson T."/>
            <person name="Lv J."/>
            <person name="Arendt D."/>
            <person name="Savage R."/>
            <person name="Osoegawa K."/>
            <person name="de Jong P."/>
            <person name="Grimwood J."/>
            <person name="Chapman J.A."/>
            <person name="Shapiro H."/>
            <person name="Aerts A."/>
            <person name="Otillar R.P."/>
            <person name="Terry A.Y."/>
            <person name="Boore J.L."/>
            <person name="Grigoriev I.V."/>
            <person name="Lindberg D.R."/>
            <person name="Seaver E.C."/>
            <person name="Weisblat D.A."/>
            <person name="Putnam N.H."/>
            <person name="Rokhsar D.S."/>
        </authorList>
    </citation>
    <scope>NUCLEOTIDE SEQUENCE</scope>
    <source>
        <strain evidence="5 7">I ESC-2004</strain>
    </source>
</reference>
<reference evidence="6" key="3">
    <citation type="submission" date="2015-06" db="UniProtKB">
        <authorList>
            <consortium name="EnsemblMetazoa"/>
        </authorList>
    </citation>
    <scope>IDENTIFICATION</scope>
</reference>
<evidence type="ECO:0000256" key="3">
    <source>
        <dbReference type="ARBA" id="ARBA00022833"/>
    </source>
</evidence>
<dbReference type="EnsemblMetazoa" id="CapteT203659">
    <property type="protein sequence ID" value="CapteP203659"/>
    <property type="gene ID" value="CapteG203659"/>
</dbReference>
<keyword evidence="2" id="KW-0863">Zinc-finger</keyword>
<reference evidence="7" key="1">
    <citation type="submission" date="2012-12" db="EMBL/GenBank/DDBJ databases">
        <authorList>
            <person name="Hellsten U."/>
            <person name="Grimwood J."/>
            <person name="Chapman J.A."/>
            <person name="Shapiro H."/>
            <person name="Aerts A."/>
            <person name="Otillar R.P."/>
            <person name="Terry A.Y."/>
            <person name="Boore J.L."/>
            <person name="Simakov O."/>
            <person name="Marletaz F."/>
            <person name="Cho S.-J."/>
            <person name="Edsinger-Gonzales E."/>
            <person name="Havlak P."/>
            <person name="Kuo D.-H."/>
            <person name="Larsson T."/>
            <person name="Lv J."/>
            <person name="Arendt D."/>
            <person name="Savage R."/>
            <person name="Osoegawa K."/>
            <person name="de Jong P."/>
            <person name="Lindberg D.R."/>
            <person name="Seaver E.C."/>
            <person name="Weisblat D.A."/>
            <person name="Putnam N.H."/>
            <person name="Grigoriev I.V."/>
            <person name="Rokhsar D.S."/>
        </authorList>
    </citation>
    <scope>NUCLEOTIDE SEQUENCE</scope>
    <source>
        <strain evidence="7">I ESC-2004</strain>
    </source>
</reference>